<name>A0AAU7VA18_9NEOP</name>
<dbReference type="Gene3D" id="1.20.58.1610">
    <property type="entry name" value="NADH:ubiquinone/plastoquinone oxidoreductase, chain 3"/>
    <property type="match status" value="1"/>
</dbReference>
<feature type="transmembrane region" description="Helical" evidence="9">
    <location>
        <begin position="89"/>
        <end position="108"/>
    </location>
</feature>
<organism evidence="10">
    <name type="scientific">Stenopsocus genostictus</name>
    <dbReference type="NCBI Taxonomy" id="3074941"/>
    <lineage>
        <taxon>Eukaryota</taxon>
        <taxon>Metazoa</taxon>
        <taxon>Ecdysozoa</taxon>
        <taxon>Arthropoda</taxon>
        <taxon>Hexapoda</taxon>
        <taxon>Insecta</taxon>
        <taxon>Pterygota</taxon>
        <taxon>Neoptera</taxon>
        <taxon>Paraneoptera</taxon>
        <taxon>Psocodea</taxon>
        <taxon>Psocomorpha</taxon>
        <taxon>Caeciliusetae</taxon>
        <taxon>Stenopsocidae</taxon>
        <taxon>Stenopsocus</taxon>
    </lineage>
</organism>
<evidence type="ECO:0000256" key="2">
    <source>
        <dbReference type="ARBA" id="ARBA00008472"/>
    </source>
</evidence>
<proteinExistence type="inferred from homology"/>
<dbReference type="PANTHER" id="PTHR11058:SF9">
    <property type="entry name" value="NADH-UBIQUINONE OXIDOREDUCTASE CHAIN 3"/>
    <property type="match status" value="1"/>
</dbReference>
<evidence type="ECO:0000256" key="8">
    <source>
        <dbReference type="ARBA" id="ARBA00049551"/>
    </source>
</evidence>
<feature type="transmembrane region" description="Helical" evidence="9">
    <location>
        <begin position="6"/>
        <end position="25"/>
    </location>
</feature>
<keyword evidence="6 9" id="KW-1133">Transmembrane helix</keyword>
<accession>A0AAU7VA18</accession>
<keyword evidence="9 10" id="KW-0496">Mitochondrion</keyword>
<dbReference type="GO" id="GO:0030964">
    <property type="term" value="C:NADH dehydrogenase complex"/>
    <property type="evidence" value="ECO:0007669"/>
    <property type="project" value="TreeGrafter"/>
</dbReference>
<evidence type="ECO:0000256" key="6">
    <source>
        <dbReference type="ARBA" id="ARBA00022989"/>
    </source>
</evidence>
<keyword evidence="9" id="KW-0249">Electron transport</keyword>
<feature type="transmembrane region" description="Helical" evidence="9">
    <location>
        <begin position="57"/>
        <end position="83"/>
    </location>
</feature>
<dbReference type="InterPro" id="IPR000440">
    <property type="entry name" value="NADH_UbQ/plastoQ_OxRdtase_su3"/>
</dbReference>
<gene>
    <name evidence="10" type="primary">nad3</name>
</gene>
<keyword evidence="4 9" id="KW-0813">Transport</keyword>
<reference evidence="10" key="1">
    <citation type="journal article" date="2024" name="Arthropod Syst Phylogeny">
        <title>Systematic revision and molecular phylogenetics refine the generic classification of the bark louse family Stenopsocidae (Insecta: Psocodea: Psocomorpha).</title>
        <authorList>
            <person name="Liang F."/>
            <person name="Liu X."/>
        </authorList>
    </citation>
    <scope>NUCLEOTIDE SEQUENCE</scope>
</reference>
<dbReference type="EMBL" id="OR608391">
    <property type="protein sequence ID" value="XBW44813.1"/>
    <property type="molecule type" value="Genomic_DNA"/>
</dbReference>
<dbReference type="AlphaFoldDB" id="A0AAU7VA18"/>
<evidence type="ECO:0000256" key="9">
    <source>
        <dbReference type="RuleBase" id="RU003640"/>
    </source>
</evidence>
<evidence type="ECO:0000256" key="1">
    <source>
        <dbReference type="ARBA" id="ARBA00004370"/>
    </source>
</evidence>
<comment type="catalytic activity">
    <reaction evidence="8 9">
        <text>a ubiquinone + NADH + 5 H(+)(in) = a ubiquinol + NAD(+) + 4 H(+)(out)</text>
        <dbReference type="Rhea" id="RHEA:29091"/>
        <dbReference type="Rhea" id="RHEA-COMP:9565"/>
        <dbReference type="Rhea" id="RHEA-COMP:9566"/>
        <dbReference type="ChEBI" id="CHEBI:15378"/>
        <dbReference type="ChEBI" id="CHEBI:16389"/>
        <dbReference type="ChEBI" id="CHEBI:17976"/>
        <dbReference type="ChEBI" id="CHEBI:57540"/>
        <dbReference type="ChEBI" id="CHEBI:57945"/>
        <dbReference type="EC" id="7.1.1.2"/>
    </reaction>
</comment>
<evidence type="ECO:0000256" key="4">
    <source>
        <dbReference type="ARBA" id="ARBA00022448"/>
    </source>
</evidence>
<keyword evidence="9" id="KW-0679">Respiratory chain</keyword>
<dbReference type="InterPro" id="IPR038430">
    <property type="entry name" value="NDAH_ubi_oxred_su3_sf"/>
</dbReference>
<keyword evidence="9" id="KW-1278">Translocase</keyword>
<keyword evidence="7 9" id="KW-0472">Membrane</keyword>
<evidence type="ECO:0000256" key="3">
    <source>
        <dbReference type="ARBA" id="ARBA00021007"/>
    </source>
</evidence>
<comment type="subcellular location">
    <subcellularLocation>
        <location evidence="1">Membrane</location>
    </subcellularLocation>
    <subcellularLocation>
        <location evidence="9">Mitochondrion membrane</location>
        <topology evidence="9">Multi-pass membrane protein</topology>
    </subcellularLocation>
</comment>
<geneLocation type="mitochondrion" evidence="10"/>
<evidence type="ECO:0000256" key="7">
    <source>
        <dbReference type="ARBA" id="ARBA00023136"/>
    </source>
</evidence>
<evidence type="ECO:0000256" key="5">
    <source>
        <dbReference type="ARBA" id="ARBA00022692"/>
    </source>
</evidence>
<keyword evidence="9" id="KW-0520">NAD</keyword>
<comment type="function">
    <text evidence="9">Core subunit of the mitochondrial membrane respiratory chain NADH dehydrogenase (Complex I) which catalyzes electron transfer from NADH through the respiratory chain, using ubiquinone as an electron acceptor. Essential for the catalytic activity of complex I.</text>
</comment>
<keyword evidence="9" id="KW-0830">Ubiquinone</keyword>
<dbReference type="GO" id="GO:0008137">
    <property type="term" value="F:NADH dehydrogenase (ubiquinone) activity"/>
    <property type="evidence" value="ECO:0007669"/>
    <property type="project" value="UniProtKB-UniRule"/>
</dbReference>
<keyword evidence="5 9" id="KW-0812">Transmembrane</keyword>
<sequence length="117" mass="13324">MTTIMLCLTIIFLIANILMLLCLAISKKSLFDREKSSSFECGFDQKSSSRLPFSMQFFLITIIFLIFDVEIALLLPAVTIFSLVNLNTWLVLNVSFIAILLIGVIHEWSQGMLEWSK</sequence>
<dbReference type="EC" id="7.1.1.2" evidence="9"/>
<dbReference type="PANTHER" id="PTHR11058">
    <property type="entry name" value="NADH-UBIQUINONE OXIDOREDUCTASE CHAIN 3"/>
    <property type="match status" value="1"/>
</dbReference>
<comment type="similarity">
    <text evidence="2 9">Belongs to the complex I subunit 3 family.</text>
</comment>
<protein>
    <recommendedName>
        <fullName evidence="3 9">NADH-ubiquinone oxidoreductase chain 3</fullName>
        <ecNumber evidence="9">7.1.1.2</ecNumber>
    </recommendedName>
</protein>
<evidence type="ECO:0000313" key="10">
    <source>
        <dbReference type="EMBL" id="XBW44813.1"/>
    </source>
</evidence>
<dbReference type="Pfam" id="PF00507">
    <property type="entry name" value="Oxidored_q4"/>
    <property type="match status" value="1"/>
</dbReference>
<dbReference type="GO" id="GO:0031966">
    <property type="term" value="C:mitochondrial membrane"/>
    <property type="evidence" value="ECO:0007669"/>
    <property type="project" value="UniProtKB-SubCell"/>
</dbReference>